<accession>A0A482WW41</accession>
<evidence type="ECO:0000313" key="1">
    <source>
        <dbReference type="EMBL" id="RZF37688.1"/>
    </source>
</evidence>
<dbReference type="AlphaFoldDB" id="A0A482WW41"/>
<proteinExistence type="predicted"/>
<organism evidence="1 2">
    <name type="scientific">Laodelphax striatellus</name>
    <name type="common">Small brown planthopper</name>
    <name type="synonym">Delphax striatella</name>
    <dbReference type="NCBI Taxonomy" id="195883"/>
    <lineage>
        <taxon>Eukaryota</taxon>
        <taxon>Metazoa</taxon>
        <taxon>Ecdysozoa</taxon>
        <taxon>Arthropoda</taxon>
        <taxon>Hexapoda</taxon>
        <taxon>Insecta</taxon>
        <taxon>Pterygota</taxon>
        <taxon>Neoptera</taxon>
        <taxon>Paraneoptera</taxon>
        <taxon>Hemiptera</taxon>
        <taxon>Auchenorrhyncha</taxon>
        <taxon>Fulgoroidea</taxon>
        <taxon>Delphacidae</taxon>
        <taxon>Criomorphinae</taxon>
        <taxon>Laodelphax</taxon>
    </lineage>
</organism>
<dbReference type="EMBL" id="QKKF02023479">
    <property type="protein sequence ID" value="RZF37688.1"/>
    <property type="molecule type" value="Genomic_DNA"/>
</dbReference>
<reference evidence="1 2" key="1">
    <citation type="journal article" date="2017" name="Gigascience">
        <title>Genome sequence of the small brown planthopper, Laodelphax striatellus.</title>
        <authorList>
            <person name="Zhu J."/>
            <person name="Jiang F."/>
            <person name="Wang X."/>
            <person name="Yang P."/>
            <person name="Bao Y."/>
            <person name="Zhao W."/>
            <person name="Wang W."/>
            <person name="Lu H."/>
            <person name="Wang Q."/>
            <person name="Cui N."/>
            <person name="Li J."/>
            <person name="Chen X."/>
            <person name="Luo L."/>
            <person name="Yu J."/>
            <person name="Kang L."/>
            <person name="Cui F."/>
        </authorList>
    </citation>
    <scope>NUCLEOTIDE SEQUENCE [LARGE SCALE GENOMIC DNA]</scope>
    <source>
        <strain evidence="1">Lst14</strain>
    </source>
</reference>
<dbReference type="Proteomes" id="UP000291343">
    <property type="component" value="Unassembled WGS sequence"/>
</dbReference>
<dbReference type="InParanoid" id="A0A482WW41"/>
<keyword evidence="2" id="KW-1185">Reference proteome</keyword>
<name>A0A482WW41_LAOST</name>
<sequence length="108" mass="12090">MQRLFPSHGWDLAICIPGMRGSQCFLGLLFEHTYAFLRHGYCPTHFHPKLNVRLLIDTSTTIDLRPRSILSSTIALLAACASESEVRLAAGPRPRVCEKRGKKGRQEA</sequence>
<protein>
    <submittedName>
        <fullName evidence="1">Uncharacterized protein</fullName>
    </submittedName>
</protein>
<evidence type="ECO:0000313" key="2">
    <source>
        <dbReference type="Proteomes" id="UP000291343"/>
    </source>
</evidence>
<comment type="caution">
    <text evidence="1">The sequence shown here is derived from an EMBL/GenBank/DDBJ whole genome shotgun (WGS) entry which is preliminary data.</text>
</comment>
<gene>
    <name evidence="1" type="ORF">LSTR_LSTR003099</name>
</gene>